<evidence type="ECO:0000256" key="1">
    <source>
        <dbReference type="SAM" id="MobiDB-lite"/>
    </source>
</evidence>
<gene>
    <name evidence="3" type="ORF">SAMN06297382_2825</name>
</gene>
<dbReference type="Proteomes" id="UP000198346">
    <property type="component" value="Unassembled WGS sequence"/>
</dbReference>
<reference evidence="3 4" key="1">
    <citation type="submission" date="2017-07" db="EMBL/GenBank/DDBJ databases">
        <authorList>
            <person name="Sun Z.S."/>
            <person name="Albrecht U."/>
            <person name="Echele G."/>
            <person name="Lee C.C."/>
        </authorList>
    </citation>
    <scope>NUCLEOTIDE SEQUENCE [LARGE SCALE GENOMIC DNA]</scope>
    <source>
        <strain evidence="3 4">CGMCC 1.12710</strain>
    </source>
</reference>
<dbReference type="EMBL" id="FZQA01000008">
    <property type="protein sequence ID" value="SNT75574.1"/>
    <property type="molecule type" value="Genomic_DNA"/>
</dbReference>
<evidence type="ECO:0008006" key="5">
    <source>
        <dbReference type="Google" id="ProtNLM"/>
    </source>
</evidence>
<organism evidence="3 4">
    <name type="scientific">Amphiplicatus metriothermophilus</name>
    <dbReference type="NCBI Taxonomy" id="1519374"/>
    <lineage>
        <taxon>Bacteria</taxon>
        <taxon>Pseudomonadati</taxon>
        <taxon>Pseudomonadota</taxon>
        <taxon>Alphaproteobacteria</taxon>
        <taxon>Parvularculales</taxon>
        <taxon>Parvularculaceae</taxon>
        <taxon>Amphiplicatus</taxon>
    </lineage>
</organism>
<proteinExistence type="predicted"/>
<keyword evidence="4" id="KW-1185">Reference proteome</keyword>
<dbReference type="RefSeq" id="WP_089413236.1">
    <property type="nucleotide sequence ID" value="NZ_FZQA01000008.1"/>
</dbReference>
<keyword evidence="2" id="KW-1133">Transmembrane helix</keyword>
<protein>
    <recommendedName>
        <fullName evidence="5">Ribosomal protein L7/L12 C-terminal domain-containing protein</fullName>
    </recommendedName>
</protein>
<keyword evidence="2" id="KW-0812">Transmembrane</keyword>
<evidence type="ECO:0000313" key="3">
    <source>
        <dbReference type="EMBL" id="SNT75574.1"/>
    </source>
</evidence>
<feature type="compositionally biased region" description="Basic and acidic residues" evidence="1">
    <location>
        <begin position="32"/>
        <end position="46"/>
    </location>
</feature>
<dbReference type="OrthoDB" id="7620421at2"/>
<dbReference type="AlphaFoldDB" id="A0A239PZ80"/>
<feature type="transmembrane region" description="Helical" evidence="2">
    <location>
        <begin position="7"/>
        <end position="24"/>
    </location>
</feature>
<sequence length="102" mass="11377">MDFIDDAAFWAVLAAVAIVAYLVGRMSGAGSPEDRAERRMRERQEAENAFSNMAPSAQQEIDRLIAEGRMLEAIKRFREETGLGLKESRDAIDYRRAAIGQA</sequence>
<name>A0A239PZ80_9PROT</name>
<dbReference type="InterPro" id="IPR014719">
    <property type="entry name" value="Ribosomal_bL12_C/ClpS-like"/>
</dbReference>
<feature type="region of interest" description="Disordered" evidence="1">
    <location>
        <begin position="27"/>
        <end position="55"/>
    </location>
</feature>
<evidence type="ECO:0000256" key="2">
    <source>
        <dbReference type="SAM" id="Phobius"/>
    </source>
</evidence>
<accession>A0A239PZ80</accession>
<keyword evidence="2" id="KW-0472">Membrane</keyword>
<dbReference type="Gene3D" id="3.30.1390.10">
    <property type="match status" value="1"/>
</dbReference>
<evidence type="ECO:0000313" key="4">
    <source>
        <dbReference type="Proteomes" id="UP000198346"/>
    </source>
</evidence>